<evidence type="ECO:0000256" key="1">
    <source>
        <dbReference type="SAM" id="Phobius"/>
    </source>
</evidence>
<dbReference type="EMBL" id="DVLY01000050">
    <property type="protein sequence ID" value="HIT97620.1"/>
    <property type="molecule type" value="Genomic_DNA"/>
</dbReference>
<organism evidence="2 3">
    <name type="scientific">Candidatus Merdimorpha stercoravium</name>
    <dbReference type="NCBI Taxonomy" id="2840863"/>
    <lineage>
        <taxon>Bacteria</taxon>
        <taxon>Pseudomonadati</taxon>
        <taxon>Bacteroidota</taxon>
        <taxon>Flavobacteriia</taxon>
        <taxon>Flavobacteriales</taxon>
        <taxon>Candidatus Merdimorpha</taxon>
    </lineage>
</organism>
<keyword evidence="1" id="KW-1133">Transmembrane helix</keyword>
<dbReference type="Proteomes" id="UP000824161">
    <property type="component" value="Unassembled WGS sequence"/>
</dbReference>
<feature type="transmembrane region" description="Helical" evidence="1">
    <location>
        <begin position="23"/>
        <end position="49"/>
    </location>
</feature>
<name>A0A9D1HA55_9FLAO</name>
<keyword evidence="1" id="KW-0472">Membrane</keyword>
<protein>
    <submittedName>
        <fullName evidence="2">Uncharacterized protein</fullName>
    </submittedName>
</protein>
<comment type="caution">
    <text evidence="2">The sequence shown here is derived from an EMBL/GenBank/DDBJ whole genome shotgun (WGS) entry which is preliminary data.</text>
</comment>
<feature type="transmembrane region" description="Helical" evidence="1">
    <location>
        <begin position="113"/>
        <end position="132"/>
    </location>
</feature>
<feature type="transmembrane region" description="Helical" evidence="1">
    <location>
        <begin position="138"/>
        <end position="156"/>
    </location>
</feature>
<keyword evidence="1" id="KW-0812">Transmembrane</keyword>
<evidence type="ECO:0000313" key="3">
    <source>
        <dbReference type="Proteomes" id="UP000824161"/>
    </source>
</evidence>
<gene>
    <name evidence="2" type="ORF">IAC44_02145</name>
</gene>
<feature type="transmembrane region" description="Helical" evidence="1">
    <location>
        <begin position="69"/>
        <end position="92"/>
    </location>
</feature>
<reference evidence="2" key="2">
    <citation type="journal article" date="2021" name="PeerJ">
        <title>Extensive microbial diversity within the chicken gut microbiome revealed by metagenomics and culture.</title>
        <authorList>
            <person name="Gilroy R."/>
            <person name="Ravi A."/>
            <person name="Getino M."/>
            <person name="Pursley I."/>
            <person name="Horton D.L."/>
            <person name="Alikhan N.F."/>
            <person name="Baker D."/>
            <person name="Gharbi K."/>
            <person name="Hall N."/>
            <person name="Watson M."/>
            <person name="Adriaenssens E.M."/>
            <person name="Foster-Nyarko E."/>
            <person name="Jarju S."/>
            <person name="Secka A."/>
            <person name="Antonio M."/>
            <person name="Oren A."/>
            <person name="Chaudhuri R.R."/>
            <person name="La Ragione R."/>
            <person name="Hildebrand F."/>
            <person name="Pallen M.J."/>
        </authorList>
    </citation>
    <scope>NUCLEOTIDE SEQUENCE</scope>
    <source>
        <strain evidence="2">1383</strain>
    </source>
</reference>
<feature type="transmembrane region" description="Helical" evidence="1">
    <location>
        <begin position="186"/>
        <end position="206"/>
    </location>
</feature>
<reference evidence="2" key="1">
    <citation type="submission" date="2020-10" db="EMBL/GenBank/DDBJ databases">
        <authorList>
            <person name="Gilroy R."/>
        </authorList>
    </citation>
    <scope>NUCLEOTIDE SEQUENCE</scope>
    <source>
        <strain evidence="2">1383</strain>
    </source>
</reference>
<proteinExistence type="predicted"/>
<evidence type="ECO:0000313" key="2">
    <source>
        <dbReference type="EMBL" id="HIT97620.1"/>
    </source>
</evidence>
<accession>A0A9D1HA55</accession>
<sequence length="210" mass="23055">MNKNEATQTLDQIKDLMTRSRKFLTLNGITAILIGLYACVSAGIAFHLLDNGQPFRWDRFPELLEHTPGHLTELLILACALVVLCIATAVALCWHQARKNGQRLVFDAPARRLVGSFALPLVVGGLLCLSLFRHGFYGLSSSIMLIFYGLALAAAASHTYSSVRWLGYAEIVLGLADSCMEGYGLVFWTLGFGVLHIVYGIAFCLLHPKK</sequence>
<dbReference type="AlphaFoldDB" id="A0A9D1HA55"/>